<evidence type="ECO:0000259" key="9">
    <source>
        <dbReference type="Pfam" id="PF25198"/>
    </source>
</evidence>
<dbReference type="InterPro" id="IPR046953">
    <property type="entry name" value="Spore_GerAC-like_C"/>
</dbReference>
<keyword evidence="5" id="KW-0472">Membrane</keyword>
<feature type="domain" description="Spore germination GerAC-like C-terminal" evidence="8">
    <location>
        <begin position="220"/>
        <end position="369"/>
    </location>
</feature>
<evidence type="ECO:0000256" key="5">
    <source>
        <dbReference type="ARBA" id="ARBA00023136"/>
    </source>
</evidence>
<comment type="subcellular location">
    <subcellularLocation>
        <location evidence="1">Membrane</location>
        <topology evidence="1">Lipid-anchor</topology>
    </subcellularLocation>
</comment>
<proteinExistence type="inferred from homology"/>
<dbReference type="PANTHER" id="PTHR35789:SF1">
    <property type="entry name" value="SPORE GERMINATION PROTEIN B3"/>
    <property type="match status" value="1"/>
</dbReference>
<accession>A0ABR8N2E4</accession>
<dbReference type="PROSITE" id="PS51257">
    <property type="entry name" value="PROKAR_LIPOPROTEIN"/>
    <property type="match status" value="1"/>
</dbReference>
<evidence type="ECO:0000256" key="4">
    <source>
        <dbReference type="ARBA" id="ARBA00022729"/>
    </source>
</evidence>
<dbReference type="InterPro" id="IPR038501">
    <property type="entry name" value="Spore_GerAC_C_sf"/>
</dbReference>
<name>A0ABR8N2E4_9BACL</name>
<feature type="domain" description="Spore germination protein N-terminal" evidence="9">
    <location>
        <begin position="27"/>
        <end position="201"/>
    </location>
</feature>
<keyword evidence="4" id="KW-0732">Signal</keyword>
<comment type="caution">
    <text evidence="10">The sequence shown here is derived from an EMBL/GenBank/DDBJ whole genome shotgun (WGS) entry which is preliminary data.</text>
</comment>
<dbReference type="InterPro" id="IPR008844">
    <property type="entry name" value="Spore_GerAC-like"/>
</dbReference>
<dbReference type="Pfam" id="PF25198">
    <property type="entry name" value="Spore_GerAC_N"/>
    <property type="match status" value="1"/>
</dbReference>
<evidence type="ECO:0000256" key="7">
    <source>
        <dbReference type="ARBA" id="ARBA00023288"/>
    </source>
</evidence>
<evidence type="ECO:0000256" key="1">
    <source>
        <dbReference type="ARBA" id="ARBA00004635"/>
    </source>
</evidence>
<keyword evidence="6" id="KW-0564">Palmitate</keyword>
<dbReference type="EMBL" id="JACXZA010000006">
    <property type="protein sequence ID" value="MBD3921456.1"/>
    <property type="molecule type" value="Genomic_DNA"/>
</dbReference>
<evidence type="ECO:0000259" key="8">
    <source>
        <dbReference type="Pfam" id="PF05504"/>
    </source>
</evidence>
<sequence>MSFGWLRNAIKALLGLSVALVIGGCWDEVDLQDVGYVTALGVDYKDGKYILYGEMIGFSAVAKTEGGTPDKSPVIWIGRGEGDTVFEAIRSLIKSSQYQVSIEQLKSIVIQERAMLQINELLDALNRQRASRYTVWMFGTRDEIEKLFTTHNLFNRSPLISLLYAPHLLHEQISAYRSMNMQMYVQQLNEPSITVLLPSLTAETGDWKQMDKPMKLNLLDGVFLFSNRSFIGYMSDNDYRGIRWLQPDFKHELLAIKSDGDKATISVDDVKQQLKAIAQGDHVRFKLKITIKAHLVEMGGKLSKQELESVANKIVTKELQRAYKSGLKQHADVFQTRLNLYRYHLSYWKKHVSGHDWLPGGEDMDIEVRTILQSSGKYELQ</sequence>
<evidence type="ECO:0000256" key="6">
    <source>
        <dbReference type="ARBA" id="ARBA00023139"/>
    </source>
</evidence>
<dbReference type="Proteomes" id="UP000609346">
    <property type="component" value="Unassembled WGS sequence"/>
</dbReference>
<gene>
    <name evidence="10" type="ORF">H8B09_22000</name>
</gene>
<organism evidence="10 11">
    <name type="scientific">Paenibacillus terricola</name>
    <dbReference type="NCBI Taxonomy" id="2763503"/>
    <lineage>
        <taxon>Bacteria</taxon>
        <taxon>Bacillati</taxon>
        <taxon>Bacillota</taxon>
        <taxon>Bacilli</taxon>
        <taxon>Bacillales</taxon>
        <taxon>Paenibacillaceae</taxon>
        <taxon>Paenibacillus</taxon>
    </lineage>
</organism>
<comment type="similarity">
    <text evidence="2">Belongs to the GerABKC lipoprotein family.</text>
</comment>
<evidence type="ECO:0000256" key="3">
    <source>
        <dbReference type="ARBA" id="ARBA00022544"/>
    </source>
</evidence>
<evidence type="ECO:0000313" key="11">
    <source>
        <dbReference type="Proteomes" id="UP000609346"/>
    </source>
</evidence>
<dbReference type="Pfam" id="PF05504">
    <property type="entry name" value="Spore_GerAC"/>
    <property type="match status" value="1"/>
</dbReference>
<keyword evidence="7" id="KW-0449">Lipoprotein</keyword>
<dbReference type="InterPro" id="IPR057336">
    <property type="entry name" value="GerAC_N"/>
</dbReference>
<dbReference type="PANTHER" id="PTHR35789">
    <property type="entry name" value="SPORE GERMINATION PROTEIN B3"/>
    <property type="match status" value="1"/>
</dbReference>
<dbReference type="NCBIfam" id="TIGR02887">
    <property type="entry name" value="spore_ger_x_C"/>
    <property type="match status" value="1"/>
</dbReference>
<dbReference type="RefSeq" id="WP_191205762.1">
    <property type="nucleotide sequence ID" value="NZ_JACXZA010000006.1"/>
</dbReference>
<dbReference type="Gene3D" id="3.30.300.210">
    <property type="entry name" value="Nutrient germinant receptor protein C, domain 3"/>
    <property type="match status" value="1"/>
</dbReference>
<keyword evidence="11" id="KW-1185">Reference proteome</keyword>
<evidence type="ECO:0000313" key="10">
    <source>
        <dbReference type="EMBL" id="MBD3921456.1"/>
    </source>
</evidence>
<protein>
    <submittedName>
        <fullName evidence="10">Ger(X)C family spore germination protein</fullName>
    </submittedName>
</protein>
<reference evidence="10 11" key="1">
    <citation type="submission" date="2020-09" db="EMBL/GenBank/DDBJ databases">
        <title>Paenibacillus sp. strain PR3 16S rRNA gene Genome sequencing and assembly.</title>
        <authorList>
            <person name="Kim J."/>
        </authorList>
    </citation>
    <scope>NUCLEOTIDE SEQUENCE [LARGE SCALE GENOMIC DNA]</scope>
    <source>
        <strain evidence="10 11">PR3</strain>
    </source>
</reference>
<keyword evidence="3" id="KW-0309">Germination</keyword>
<evidence type="ECO:0000256" key="2">
    <source>
        <dbReference type="ARBA" id="ARBA00007886"/>
    </source>
</evidence>